<proteinExistence type="predicted"/>
<organism evidence="1 2">
    <name type="scientific">Saccharibacillus kuerlensis</name>
    <dbReference type="NCBI Taxonomy" id="459527"/>
    <lineage>
        <taxon>Bacteria</taxon>
        <taxon>Bacillati</taxon>
        <taxon>Bacillota</taxon>
        <taxon>Bacilli</taxon>
        <taxon>Bacillales</taxon>
        <taxon>Paenibacillaceae</taxon>
        <taxon>Saccharibacillus</taxon>
    </lineage>
</organism>
<evidence type="ECO:0008006" key="3">
    <source>
        <dbReference type="Google" id="ProtNLM"/>
    </source>
</evidence>
<evidence type="ECO:0000313" key="2">
    <source>
        <dbReference type="Proteomes" id="UP000606653"/>
    </source>
</evidence>
<evidence type="ECO:0000313" key="1">
    <source>
        <dbReference type="EMBL" id="GGN91480.1"/>
    </source>
</evidence>
<dbReference type="EMBL" id="BMLN01000001">
    <property type="protein sequence ID" value="GGN91480.1"/>
    <property type="molecule type" value="Genomic_DNA"/>
</dbReference>
<accession>A0ABQ2KRX3</accession>
<dbReference type="Proteomes" id="UP000606653">
    <property type="component" value="Unassembled WGS sequence"/>
</dbReference>
<reference evidence="2" key="1">
    <citation type="journal article" date="2019" name="Int. J. Syst. Evol. Microbiol.">
        <title>The Global Catalogue of Microorganisms (GCM) 10K type strain sequencing project: providing services to taxonomists for standard genome sequencing and annotation.</title>
        <authorList>
            <consortium name="The Broad Institute Genomics Platform"/>
            <consortium name="The Broad Institute Genome Sequencing Center for Infectious Disease"/>
            <person name="Wu L."/>
            <person name="Ma J."/>
        </authorList>
    </citation>
    <scope>NUCLEOTIDE SEQUENCE [LARGE SCALE GENOMIC DNA]</scope>
    <source>
        <strain evidence="2">CGMCC 1.6964</strain>
    </source>
</reference>
<protein>
    <recommendedName>
        <fullName evidence="3">Nucleotidyltransferase family protein</fullName>
    </recommendedName>
</protein>
<sequence length="160" mass="18842">MNQPLFENFLVVAKKLNDKFGISPLLYGSLGLEILTGKAIHPKDIDLLIPLEFIRERWGELRSELEDQGYKLIDANEHEFSNGHHKIGFSFIEDLEKYAGIKINEIEQRNYKGIKYRLLNLIQYHRVYSRSVKDGYRIHTRNKKDAKKIELIEEILKEVE</sequence>
<gene>
    <name evidence="1" type="primary">ynaI</name>
    <name evidence="1" type="ORF">GCM10010969_03210</name>
</gene>
<name>A0ABQ2KRX3_9BACL</name>
<comment type="caution">
    <text evidence="1">The sequence shown here is derived from an EMBL/GenBank/DDBJ whole genome shotgun (WGS) entry which is preliminary data.</text>
</comment>
<keyword evidence="2" id="KW-1185">Reference proteome</keyword>
<dbReference type="RefSeq" id="WP_018975257.1">
    <property type="nucleotide sequence ID" value="NZ_BMLN01000001.1"/>
</dbReference>